<dbReference type="OrthoDB" id="9779889at2"/>
<dbReference type="InterPro" id="IPR008971">
    <property type="entry name" value="HSP40/DnaJ_pept-bd"/>
</dbReference>
<dbReference type="PANTHER" id="PTHR43096">
    <property type="entry name" value="DNAJ HOMOLOG 1, MITOCHONDRIAL-RELATED"/>
    <property type="match status" value="1"/>
</dbReference>
<dbReference type="SUPFAM" id="SSF46565">
    <property type="entry name" value="Chaperone J-domain"/>
    <property type="match status" value="1"/>
</dbReference>
<comment type="caution">
    <text evidence="5">The sequence shown here is derived from an EMBL/GenBank/DDBJ whole genome shotgun (WGS) entry which is preliminary data.</text>
</comment>
<dbReference type="GO" id="GO:0051082">
    <property type="term" value="F:unfolded protein binding"/>
    <property type="evidence" value="ECO:0007669"/>
    <property type="project" value="InterPro"/>
</dbReference>
<dbReference type="CDD" id="cd10747">
    <property type="entry name" value="DnaJ_C"/>
    <property type="match status" value="1"/>
</dbReference>
<dbReference type="GO" id="GO:0005737">
    <property type="term" value="C:cytoplasm"/>
    <property type="evidence" value="ECO:0007669"/>
    <property type="project" value="TreeGrafter"/>
</dbReference>
<dbReference type="Gene3D" id="2.60.260.20">
    <property type="entry name" value="Urease metallochaperone UreE, N-terminal domain"/>
    <property type="match status" value="2"/>
</dbReference>
<evidence type="ECO:0000256" key="3">
    <source>
        <dbReference type="ARBA" id="ARBA00023186"/>
    </source>
</evidence>
<evidence type="ECO:0000256" key="2">
    <source>
        <dbReference type="ARBA" id="ARBA00023125"/>
    </source>
</evidence>
<dbReference type="EMBL" id="BAEP01000070">
    <property type="protein sequence ID" value="GAC25744.1"/>
    <property type="molecule type" value="Genomic_DNA"/>
</dbReference>
<gene>
    <name evidence="5" type="primary">cbpA</name>
    <name evidence="5" type="ORF">GMES_3467</name>
</gene>
<dbReference type="PROSITE" id="PS00636">
    <property type="entry name" value="DNAJ_1"/>
    <property type="match status" value="1"/>
</dbReference>
<dbReference type="Proteomes" id="UP000006263">
    <property type="component" value="Unassembled WGS sequence"/>
</dbReference>
<keyword evidence="2 5" id="KW-0238">DNA-binding</keyword>
<dbReference type="Gene3D" id="1.20.5.460">
    <property type="entry name" value="Single helix bin"/>
    <property type="match status" value="1"/>
</dbReference>
<dbReference type="RefSeq" id="WP_006993895.1">
    <property type="nucleotide sequence ID" value="NZ_BAEP01000070.1"/>
</dbReference>
<evidence type="ECO:0000256" key="1">
    <source>
        <dbReference type="ARBA" id="ARBA00022490"/>
    </source>
</evidence>
<protein>
    <submittedName>
        <fullName evidence="5">Curved DNA-binding protein</fullName>
    </submittedName>
</protein>
<dbReference type="PROSITE" id="PS50076">
    <property type="entry name" value="DNAJ_2"/>
    <property type="match status" value="1"/>
</dbReference>
<dbReference type="Pfam" id="PF01556">
    <property type="entry name" value="DnaJ_C"/>
    <property type="match status" value="1"/>
</dbReference>
<dbReference type="InterPro" id="IPR036869">
    <property type="entry name" value="J_dom_sf"/>
</dbReference>
<dbReference type="eggNOG" id="COG0484">
    <property type="taxonomic scope" value="Bacteria"/>
</dbReference>
<dbReference type="AlphaFoldDB" id="K6XYS5"/>
<sequence length="320" mass="36090">MEFKDYYAILGVAKDAELKEIKKAYRKLALEFHPDMNAADDAEEKFKEVAEAYEVLKDTEKRAEYDEIRKYGAGQKQGFTPPPGWQSESQHTHWDANSEDFSDFFNSVFSARRSRQQSHNDPFSQGYTRADYPMTGQDAELEVPIFLEDTLHSSAKTVEFMQSEVVNAQLVKKKKTLKVKIPQGVVDGQRIRLKGQGGKGSQGGENGDLYLHIRLVPHPLFDVQGHDLTMTLPLAPWEAILGTEITVPTLDGKVKMTVQPNSQTGQKLRIKGKGLKRKSGYGDLFAVLKIVNPPETDEKALTLWNELAKTSAFDPRKEWS</sequence>
<keyword evidence="3" id="KW-0143">Chaperone</keyword>
<dbReference type="Gene3D" id="1.10.287.110">
    <property type="entry name" value="DnaJ domain"/>
    <property type="match status" value="1"/>
</dbReference>
<dbReference type="FunFam" id="2.60.260.20:FF:000013">
    <property type="entry name" value="DnaJ subfamily B member 11"/>
    <property type="match status" value="1"/>
</dbReference>
<reference evidence="5 6" key="1">
    <citation type="journal article" date="2017" name="Antonie Van Leeuwenhoek">
        <title>Rhizobium rhizosphaerae sp. nov., a novel species isolated from rice rhizosphere.</title>
        <authorList>
            <person name="Zhao J.J."/>
            <person name="Zhang J."/>
            <person name="Zhang R.J."/>
            <person name="Zhang C.W."/>
            <person name="Yin H.Q."/>
            <person name="Zhang X.X."/>
        </authorList>
    </citation>
    <scope>NUCLEOTIDE SEQUENCE [LARGE SCALE GENOMIC DNA]</scope>
    <source>
        <strain evidence="5 6">KMM 241</strain>
    </source>
</reference>
<dbReference type="GO" id="GO:0003677">
    <property type="term" value="F:DNA binding"/>
    <property type="evidence" value="ECO:0007669"/>
    <property type="project" value="UniProtKB-KW"/>
</dbReference>
<keyword evidence="1" id="KW-0963">Cytoplasm</keyword>
<proteinExistence type="predicted"/>
<dbReference type="InterPro" id="IPR018253">
    <property type="entry name" value="DnaJ_domain_CS"/>
</dbReference>
<dbReference type="SUPFAM" id="SSF49493">
    <property type="entry name" value="HSP40/DnaJ peptide-binding domain"/>
    <property type="match status" value="2"/>
</dbReference>
<dbReference type="SMART" id="SM00271">
    <property type="entry name" value="DnaJ"/>
    <property type="match status" value="1"/>
</dbReference>
<dbReference type="PRINTS" id="PR00625">
    <property type="entry name" value="JDOMAIN"/>
</dbReference>
<name>K6XYS5_9ALTE</name>
<dbReference type="CDD" id="cd06257">
    <property type="entry name" value="DnaJ"/>
    <property type="match status" value="1"/>
</dbReference>
<dbReference type="FunFam" id="2.60.260.20:FF:000008">
    <property type="entry name" value="Curved DNA-binding protein"/>
    <property type="match status" value="1"/>
</dbReference>
<dbReference type="PANTHER" id="PTHR43096:SF52">
    <property type="entry name" value="DNAJ HOMOLOG 1, MITOCHONDRIAL-RELATED"/>
    <property type="match status" value="1"/>
</dbReference>
<accession>K6XYS5</accession>
<evidence type="ECO:0000313" key="6">
    <source>
        <dbReference type="Proteomes" id="UP000006263"/>
    </source>
</evidence>
<dbReference type="InterPro" id="IPR001623">
    <property type="entry name" value="DnaJ_domain"/>
</dbReference>
<dbReference type="Pfam" id="PF00226">
    <property type="entry name" value="DnaJ"/>
    <property type="match status" value="1"/>
</dbReference>
<evidence type="ECO:0000313" key="5">
    <source>
        <dbReference type="EMBL" id="GAC25744.1"/>
    </source>
</evidence>
<organism evidence="5 6">
    <name type="scientific">Paraglaciecola mesophila KMM 241</name>
    <dbReference type="NCBI Taxonomy" id="1128912"/>
    <lineage>
        <taxon>Bacteria</taxon>
        <taxon>Pseudomonadati</taxon>
        <taxon>Pseudomonadota</taxon>
        <taxon>Gammaproteobacteria</taxon>
        <taxon>Alteromonadales</taxon>
        <taxon>Alteromonadaceae</taxon>
        <taxon>Paraglaciecola</taxon>
    </lineage>
</organism>
<evidence type="ECO:0000259" key="4">
    <source>
        <dbReference type="PROSITE" id="PS50076"/>
    </source>
</evidence>
<feature type="domain" description="J" evidence="4">
    <location>
        <begin position="5"/>
        <end position="69"/>
    </location>
</feature>
<dbReference type="InterPro" id="IPR002939">
    <property type="entry name" value="DnaJ_C"/>
</dbReference>
<dbReference type="GO" id="GO:0042026">
    <property type="term" value="P:protein refolding"/>
    <property type="evidence" value="ECO:0007669"/>
    <property type="project" value="TreeGrafter"/>
</dbReference>